<evidence type="ECO:0000313" key="1">
    <source>
        <dbReference type="EMBL" id="MBE6091684.1"/>
    </source>
</evidence>
<evidence type="ECO:0000313" key="2">
    <source>
        <dbReference type="Proteomes" id="UP000761380"/>
    </source>
</evidence>
<dbReference type="AlphaFoldDB" id="A0A927WQL3"/>
<name>A0A927WQL3_SELRU</name>
<accession>A0A927WQL3</accession>
<dbReference type="Proteomes" id="UP000761380">
    <property type="component" value="Unassembled WGS sequence"/>
</dbReference>
<organism evidence="1 2">
    <name type="scientific">Selenomonas ruminantium</name>
    <dbReference type="NCBI Taxonomy" id="971"/>
    <lineage>
        <taxon>Bacteria</taxon>
        <taxon>Bacillati</taxon>
        <taxon>Bacillota</taxon>
        <taxon>Negativicutes</taxon>
        <taxon>Selenomonadales</taxon>
        <taxon>Selenomonadaceae</taxon>
        <taxon>Selenomonas</taxon>
    </lineage>
</organism>
<reference evidence="1" key="1">
    <citation type="submission" date="2019-04" db="EMBL/GenBank/DDBJ databases">
        <title>Evolution of Biomass-Degrading Anaerobic Consortia Revealed by Metagenomics.</title>
        <authorList>
            <person name="Peng X."/>
        </authorList>
    </citation>
    <scope>NUCLEOTIDE SEQUENCE</scope>
    <source>
        <strain evidence="1">SIG240</strain>
    </source>
</reference>
<gene>
    <name evidence="1" type="ORF">E7201_00675</name>
</gene>
<proteinExistence type="predicted"/>
<protein>
    <submittedName>
        <fullName evidence="1">Uncharacterized protein</fullName>
    </submittedName>
</protein>
<comment type="caution">
    <text evidence="1">The sequence shown here is derived from an EMBL/GenBank/DDBJ whole genome shotgun (WGS) entry which is preliminary data.</text>
</comment>
<dbReference type="EMBL" id="SVBY01000003">
    <property type="protein sequence ID" value="MBE6091684.1"/>
    <property type="molecule type" value="Genomic_DNA"/>
</dbReference>
<sequence length="112" mass="12686">MRKVITILMLILLMTFMLWLYPAPCRANTIGEDKYAHVGASMAVGVFMAQNKPFNKWRPWQRVLFNVIVVGGAKEWYDSRHDNHTAEWGDIAADGVGALGAEGVVWLVHKTW</sequence>